<sequence length="101" mass="11716">MLNNLFSTPKNPFQNVYLPPRQKALMKDVLLAGQKGISVLQLHKKEHLGVAAGICRLRSKGFLFETERRDIYDRGGELRKRVTHYTLKGWCDDDYQILINK</sequence>
<gene>
    <name evidence="2" type="ORF">Q8W30_15405</name>
</gene>
<dbReference type="Pfam" id="PF14090">
    <property type="entry name" value="HTH_39"/>
    <property type="match status" value="1"/>
</dbReference>
<evidence type="ECO:0000313" key="2">
    <source>
        <dbReference type="EMBL" id="MDP2523958.1"/>
    </source>
</evidence>
<comment type="caution">
    <text evidence="2">The sequence shown here is derived from an EMBL/GenBank/DDBJ whole genome shotgun (WGS) entry which is preliminary data.</text>
</comment>
<organism evidence="2 3">
    <name type="scientific">Neptunomonas phycophila</name>
    <dbReference type="NCBI Taxonomy" id="1572645"/>
    <lineage>
        <taxon>Bacteria</taxon>
        <taxon>Pseudomonadati</taxon>
        <taxon>Pseudomonadota</taxon>
        <taxon>Gammaproteobacteria</taxon>
        <taxon>Oceanospirillales</taxon>
        <taxon>Oceanospirillaceae</taxon>
        <taxon>Neptunomonas</taxon>
    </lineage>
</organism>
<name>A0ABT9EY31_9GAMM</name>
<reference evidence="2" key="1">
    <citation type="submission" date="2023-07" db="EMBL/GenBank/DDBJ databases">
        <title>Genome content predicts the carbon catabolic preferences of heterotrophic bacteria.</title>
        <authorList>
            <person name="Gralka M."/>
        </authorList>
    </citation>
    <scope>NUCLEOTIDE SEQUENCE</scope>
    <source>
        <strain evidence="2">5G01</strain>
    </source>
</reference>
<evidence type="ECO:0000313" key="3">
    <source>
        <dbReference type="Proteomes" id="UP001177341"/>
    </source>
</evidence>
<dbReference type="InterPro" id="IPR055245">
    <property type="entry name" value="HTH_proteobacteria"/>
</dbReference>
<dbReference type="Proteomes" id="UP001177341">
    <property type="component" value="Unassembled WGS sequence"/>
</dbReference>
<evidence type="ECO:0000259" key="1">
    <source>
        <dbReference type="Pfam" id="PF14090"/>
    </source>
</evidence>
<keyword evidence="3" id="KW-1185">Reference proteome</keyword>
<dbReference type="RefSeq" id="WP_305451106.1">
    <property type="nucleotide sequence ID" value="NZ_JAUYVO010000012.1"/>
</dbReference>
<protein>
    <submittedName>
        <fullName evidence="2">Helix-turn-helix domain-containing protein</fullName>
    </submittedName>
</protein>
<dbReference type="EMBL" id="JAUYVO010000012">
    <property type="protein sequence ID" value="MDP2523958.1"/>
    <property type="molecule type" value="Genomic_DNA"/>
</dbReference>
<feature type="domain" description="Winged helix-turn-helix" evidence="1">
    <location>
        <begin position="50"/>
        <end position="87"/>
    </location>
</feature>
<accession>A0ABT9EY31</accession>
<proteinExistence type="predicted"/>